<comment type="caution">
    <text evidence="2">The sequence shown here is derived from an EMBL/GenBank/DDBJ whole genome shotgun (WGS) entry which is preliminary data.</text>
</comment>
<gene>
    <name evidence="2" type="ORF">RDB_LOCUS34163</name>
</gene>
<evidence type="ECO:0000313" key="3">
    <source>
        <dbReference type="Proteomes" id="UP000663843"/>
    </source>
</evidence>
<evidence type="ECO:0000256" key="1">
    <source>
        <dbReference type="SAM" id="MobiDB-lite"/>
    </source>
</evidence>
<protein>
    <submittedName>
        <fullName evidence="2">Uncharacterized protein</fullName>
    </submittedName>
</protein>
<reference evidence="2" key="1">
    <citation type="submission" date="2021-01" db="EMBL/GenBank/DDBJ databases">
        <authorList>
            <person name="Kaushik A."/>
        </authorList>
    </citation>
    <scope>NUCLEOTIDE SEQUENCE</scope>
    <source>
        <strain evidence="2">AG2-2IIIB</strain>
    </source>
</reference>
<proteinExistence type="predicted"/>
<sequence length="164" mass="17635">MPGNPLRSQTPGCDVCPRATPNQPQEASDIQGAECSAADRQSGRIAAYVVPKPTQDPVSDPGSIDLGSRPCSTGSLPLPHYGPLLLVPAPMRPSWAHPLPELDSRLLLPPRSPPHRSPPTPVDPTLTCFPAPSIISFASGHYGDRRSSSPYPCPRVIYQRFRLT</sequence>
<dbReference type="Proteomes" id="UP000663843">
    <property type="component" value="Unassembled WGS sequence"/>
</dbReference>
<accession>A0A8H2WMU5</accession>
<feature type="region of interest" description="Disordered" evidence="1">
    <location>
        <begin position="1"/>
        <end position="72"/>
    </location>
</feature>
<feature type="compositionally biased region" description="Polar residues" evidence="1">
    <location>
        <begin position="1"/>
        <end position="11"/>
    </location>
</feature>
<name>A0A8H2WMU5_9AGAM</name>
<dbReference type="AlphaFoldDB" id="A0A8H2WMU5"/>
<dbReference type="EMBL" id="CAJMWT010001380">
    <property type="protein sequence ID" value="CAE6397069.1"/>
    <property type="molecule type" value="Genomic_DNA"/>
</dbReference>
<evidence type="ECO:0000313" key="2">
    <source>
        <dbReference type="EMBL" id="CAE6397069.1"/>
    </source>
</evidence>
<organism evidence="2 3">
    <name type="scientific">Rhizoctonia solani</name>
    <dbReference type="NCBI Taxonomy" id="456999"/>
    <lineage>
        <taxon>Eukaryota</taxon>
        <taxon>Fungi</taxon>
        <taxon>Dikarya</taxon>
        <taxon>Basidiomycota</taxon>
        <taxon>Agaricomycotina</taxon>
        <taxon>Agaricomycetes</taxon>
        <taxon>Cantharellales</taxon>
        <taxon>Ceratobasidiaceae</taxon>
        <taxon>Rhizoctonia</taxon>
    </lineage>
</organism>